<proteinExistence type="predicted"/>
<dbReference type="EMBL" id="CP044788">
    <property type="protein sequence ID" value="QFP48575.1"/>
    <property type="molecule type" value="Genomic_DNA"/>
</dbReference>
<geneLocation type="plasmid" evidence="1">
    <name>unnamed</name>
</geneLocation>
<name>A0A5P8AUX8_9SPIR</name>
<reference evidence="1" key="1">
    <citation type="submission" date="2019-10" db="EMBL/GenBank/DDBJ databases">
        <title>Whole genome sequencing of Borrelia miyamotoi strains isolated in Europe.</title>
        <authorList>
            <person name="Sprong H."/>
            <person name="Azagi T."/>
            <person name="Kuleshov K.V."/>
            <person name="Platonov A.E."/>
            <person name="Hoornstra D."/>
            <person name="Hovius J.W."/>
        </authorList>
    </citation>
    <scope>NUCLEOTIDE SEQUENCE</scope>
    <source>
        <strain evidence="1">NL-IR-1</strain>
        <plasmid evidence="1">unnamed</plasmid>
    </source>
</reference>
<keyword evidence="1" id="KW-0614">Plasmid</keyword>
<dbReference type="AlphaFoldDB" id="A0A5P8AUX8"/>
<accession>A0A5P8AUX8</accession>
<protein>
    <submittedName>
        <fullName evidence="1">Uncharacterized protein</fullName>
    </submittedName>
</protein>
<sequence>MLYFNNITDFSNLSDFAIQSIELCLSFESKNSEIIDLVFSSSREAILALLEALEASTNKLSKSFSFELYINKKDISSTAYYFY</sequence>
<organism evidence="1">
    <name type="scientific">Borrelia miyamotoi</name>
    <dbReference type="NCBI Taxonomy" id="47466"/>
    <lineage>
        <taxon>Bacteria</taxon>
        <taxon>Pseudomonadati</taxon>
        <taxon>Spirochaetota</taxon>
        <taxon>Spirochaetia</taxon>
        <taxon>Spirochaetales</taxon>
        <taxon>Borreliaceae</taxon>
        <taxon>Borrelia</taxon>
    </lineage>
</organism>
<evidence type="ECO:0000313" key="1">
    <source>
        <dbReference type="EMBL" id="QFP48575.1"/>
    </source>
</evidence>
<gene>
    <name evidence="1" type="ORF">F9Y91_04920</name>
</gene>
<dbReference type="RefSeq" id="WP_152301171.1">
    <property type="nucleotide sequence ID" value="NZ_CP044628.1"/>
</dbReference>